<feature type="domain" description="Glycosyl transferase family 1" evidence="1">
    <location>
        <begin position="231"/>
        <end position="319"/>
    </location>
</feature>
<dbReference type="GO" id="GO:0016757">
    <property type="term" value="F:glycosyltransferase activity"/>
    <property type="evidence" value="ECO:0007669"/>
    <property type="project" value="InterPro"/>
</dbReference>
<dbReference type="PATRIC" id="fig|348824.6.peg.6787"/>
<geneLocation type="plasmid" evidence="2 3">
    <name>pLPU83d</name>
</geneLocation>
<dbReference type="EMBL" id="HG916855">
    <property type="protein sequence ID" value="CDM62459.1"/>
    <property type="molecule type" value="Genomic_DNA"/>
</dbReference>
<sequence length="416" mass="46778">MAVEQTKINSQIPSATRLPKLLVVSSYHRACGIAQYVEFLELPLREQTDFDIEIAALPVDLLRSQSPYARKAAAAEFEQLLLKVGRADIVNIQLEPGLFGFTPRRIWRNVHAIIRRSKKVIITYHTVPSLEARRFRLSRSGLINYLRDWRGDYVFNRLFATVRRNPKKFHHIVQTAREAKNFGFLGIASDTITHRPLAFVSKAVRHGMDHDLAKQQVASRLNISSGVLLGCFGFLSPYKGIEVAIKALKSLPDDHHLLVVGGLHPEGIERGKVEQPYITKLIKEIEQQPTLKNRVHFCGALDNDEFNNVMLACDSVVLPYAEVGQTSSGPAALALDMGRPLYCSHTKCFGELDRYQPGAISFFEVGNYIELAEKLNNREGDDPSRVAARAIYLNKFNVEQRAAAYFAAANRLLQVK</sequence>
<evidence type="ECO:0000259" key="1">
    <source>
        <dbReference type="Pfam" id="PF00534"/>
    </source>
</evidence>
<keyword evidence="3" id="KW-1185">Reference proteome</keyword>
<protein>
    <recommendedName>
        <fullName evidence="1">Glycosyl transferase family 1 domain-containing protein</fullName>
    </recommendedName>
</protein>
<dbReference type="SUPFAM" id="SSF53756">
    <property type="entry name" value="UDP-Glycosyltransferase/glycogen phosphorylase"/>
    <property type="match status" value="1"/>
</dbReference>
<accession>W6RP04</accession>
<organism evidence="2 3">
    <name type="scientific">Rhizobium favelukesii</name>
    <dbReference type="NCBI Taxonomy" id="348824"/>
    <lineage>
        <taxon>Bacteria</taxon>
        <taxon>Pseudomonadati</taxon>
        <taxon>Pseudomonadota</taxon>
        <taxon>Alphaproteobacteria</taxon>
        <taxon>Hyphomicrobiales</taxon>
        <taxon>Rhizobiaceae</taxon>
        <taxon>Rhizobium/Agrobacterium group</taxon>
        <taxon>Rhizobium</taxon>
    </lineage>
</organism>
<dbReference type="HOGENOM" id="CLU_673735_0_0_5"/>
<keyword evidence="2" id="KW-0614">Plasmid</keyword>
<gene>
    <name evidence="2" type="ORF">LPU83_pLPU83d_1089</name>
</gene>
<dbReference type="PANTHER" id="PTHR12526">
    <property type="entry name" value="GLYCOSYLTRANSFERASE"/>
    <property type="match status" value="1"/>
</dbReference>
<reference evidence="2" key="1">
    <citation type="submission" date="2013-11" db="EMBL/GenBank/DDBJ databases">
        <title>Draft genome sequence of the broad-host-range Rhizobium sp. LPU83 strain, a member of the low-genetic diversity Oregon-like Rhizobium sp. group.</title>
        <authorList>
            <person name="Wibberg D."/>
            <person name="Puehler A."/>
            <person name="Schlueter A."/>
        </authorList>
    </citation>
    <scope>NUCLEOTIDE SEQUENCE [LARGE SCALE GENOMIC DNA]</scope>
    <source>
        <strain evidence="2">LPU83</strain>
        <plasmid evidence="2">pLPU83d</plasmid>
    </source>
</reference>
<dbReference type="Pfam" id="PF00534">
    <property type="entry name" value="Glycos_transf_1"/>
    <property type="match status" value="1"/>
</dbReference>
<dbReference type="AlphaFoldDB" id="W6RP04"/>
<dbReference type="Proteomes" id="UP000019443">
    <property type="component" value="Plasmid pLPU83d"/>
</dbReference>
<dbReference type="InterPro" id="IPR001296">
    <property type="entry name" value="Glyco_trans_1"/>
</dbReference>
<name>W6RP04_9HYPH</name>
<dbReference type="KEGG" id="rhl:LPU83_pLPU83d_1089"/>
<dbReference type="RefSeq" id="WP_024318990.1">
    <property type="nucleotide sequence ID" value="NZ_JAIRAY010000133.1"/>
</dbReference>
<proteinExistence type="predicted"/>
<dbReference type="Gene3D" id="3.40.50.2000">
    <property type="entry name" value="Glycogen Phosphorylase B"/>
    <property type="match status" value="1"/>
</dbReference>
<evidence type="ECO:0000313" key="2">
    <source>
        <dbReference type="EMBL" id="CDM62459.1"/>
    </source>
</evidence>
<evidence type="ECO:0000313" key="3">
    <source>
        <dbReference type="Proteomes" id="UP000019443"/>
    </source>
</evidence>